<comment type="caution">
    <text evidence="11">The sequence shown here is derived from an EMBL/GenBank/DDBJ whole genome shotgun (WGS) entry which is preliminary data.</text>
</comment>
<dbReference type="SUPFAM" id="SSF81653">
    <property type="entry name" value="Calcium ATPase, transduction domain A"/>
    <property type="match status" value="1"/>
</dbReference>
<gene>
    <name evidence="11" type="ORF">HJG40_13580</name>
</gene>
<dbReference type="Gene3D" id="1.20.1110.10">
    <property type="entry name" value="Calcium-transporting ATPase, transmembrane domain"/>
    <property type="match status" value="1"/>
</dbReference>
<evidence type="ECO:0000256" key="8">
    <source>
        <dbReference type="ARBA" id="ARBA00023136"/>
    </source>
</evidence>
<dbReference type="SMART" id="SM00831">
    <property type="entry name" value="Cation_ATPase_N"/>
    <property type="match status" value="1"/>
</dbReference>
<dbReference type="InterPro" id="IPR036412">
    <property type="entry name" value="HAD-like_sf"/>
</dbReference>
<dbReference type="Proteomes" id="UP001197028">
    <property type="component" value="Unassembled WGS sequence"/>
</dbReference>
<accession>A0ABS5ZUC4</accession>
<comment type="subcellular location">
    <subcellularLocation>
        <location evidence="1">Membrane</location>
        <topology evidence="1">Multi-pass membrane protein</topology>
    </subcellularLocation>
</comment>
<dbReference type="InterPro" id="IPR059000">
    <property type="entry name" value="ATPase_P-type_domA"/>
</dbReference>
<feature type="transmembrane region" description="Helical" evidence="9">
    <location>
        <begin position="56"/>
        <end position="77"/>
    </location>
</feature>
<evidence type="ECO:0000256" key="2">
    <source>
        <dbReference type="ARBA" id="ARBA00008804"/>
    </source>
</evidence>
<dbReference type="PROSITE" id="PS00154">
    <property type="entry name" value="ATPASE_E1_E2"/>
    <property type="match status" value="1"/>
</dbReference>
<feature type="transmembrane region" description="Helical" evidence="9">
    <location>
        <begin position="261"/>
        <end position="291"/>
    </location>
</feature>
<feature type="transmembrane region" description="Helical" evidence="9">
    <location>
        <begin position="720"/>
        <end position="738"/>
    </location>
</feature>
<feature type="transmembrane region" description="Helical" evidence="9">
    <location>
        <begin position="623"/>
        <end position="644"/>
    </location>
</feature>
<reference evidence="11 12" key="1">
    <citation type="journal article" date="2021" name="ISME J.">
        <title>Genomic evolution of the class Acidithiobacillia: deep-branching Proteobacteria living in extreme acidic conditions.</title>
        <authorList>
            <person name="Moya-Beltran A."/>
            <person name="Beard S."/>
            <person name="Rojas-Villalobos C."/>
            <person name="Issotta F."/>
            <person name="Gallardo Y."/>
            <person name="Ulloa R."/>
            <person name="Giaveno A."/>
            <person name="Degli Esposti M."/>
            <person name="Johnson D.B."/>
            <person name="Quatrini R."/>
        </authorList>
    </citation>
    <scope>NUCLEOTIDE SEQUENCE [LARGE SCALE GENOMIC DNA]</scope>
    <source>
        <strain evidence="11 12">ATCC 19703</strain>
    </source>
</reference>
<organism evidence="11 12">
    <name type="scientific">Acidithiobacillus concretivorus</name>
    <dbReference type="NCBI Taxonomy" id="3063952"/>
    <lineage>
        <taxon>Bacteria</taxon>
        <taxon>Pseudomonadati</taxon>
        <taxon>Pseudomonadota</taxon>
        <taxon>Acidithiobacillia</taxon>
        <taxon>Acidithiobacillales</taxon>
        <taxon>Acidithiobacillaceae</taxon>
        <taxon>Acidithiobacillus</taxon>
    </lineage>
</organism>
<keyword evidence="12" id="KW-1185">Reference proteome</keyword>
<dbReference type="RefSeq" id="WP_215864672.1">
    <property type="nucleotide sequence ID" value="NZ_JABELD010000127.1"/>
</dbReference>
<keyword evidence="4" id="KW-0547">Nucleotide-binding</keyword>
<dbReference type="SFLD" id="SFLDF00027">
    <property type="entry name" value="p-type_atpase"/>
    <property type="match status" value="1"/>
</dbReference>
<evidence type="ECO:0000256" key="6">
    <source>
        <dbReference type="ARBA" id="ARBA00022967"/>
    </source>
</evidence>
<keyword evidence="3 9" id="KW-0812">Transmembrane</keyword>
<feature type="transmembrane region" description="Helical" evidence="9">
    <location>
        <begin position="687"/>
        <end position="708"/>
    </location>
</feature>
<dbReference type="PANTHER" id="PTHR42861">
    <property type="entry name" value="CALCIUM-TRANSPORTING ATPASE"/>
    <property type="match status" value="1"/>
</dbReference>
<keyword evidence="5" id="KW-0067">ATP-binding</keyword>
<evidence type="ECO:0000256" key="3">
    <source>
        <dbReference type="ARBA" id="ARBA00022692"/>
    </source>
</evidence>
<feature type="transmembrane region" description="Helical" evidence="9">
    <location>
        <begin position="83"/>
        <end position="100"/>
    </location>
</feature>
<feature type="domain" description="Cation-transporting P-type ATPase N-terminal" evidence="10">
    <location>
        <begin position="8"/>
        <end position="80"/>
    </location>
</feature>
<comment type="similarity">
    <text evidence="2">Belongs to the cation transport ATPase (P-type) (TC 3.A.3) family. Type IIIA subfamily.</text>
</comment>
<dbReference type="Gene3D" id="3.40.1110.10">
    <property type="entry name" value="Calcium-transporting ATPase, cytoplasmic domain N"/>
    <property type="match status" value="1"/>
</dbReference>
<evidence type="ECO:0000256" key="9">
    <source>
        <dbReference type="SAM" id="Phobius"/>
    </source>
</evidence>
<keyword evidence="8 9" id="KW-0472">Membrane</keyword>
<dbReference type="PRINTS" id="PR00119">
    <property type="entry name" value="CATATPASE"/>
</dbReference>
<dbReference type="SUPFAM" id="SSF81665">
    <property type="entry name" value="Calcium ATPase, transmembrane domain M"/>
    <property type="match status" value="1"/>
</dbReference>
<keyword evidence="6" id="KW-1278">Translocase</keyword>
<dbReference type="SUPFAM" id="SSF56784">
    <property type="entry name" value="HAD-like"/>
    <property type="match status" value="1"/>
</dbReference>
<dbReference type="Pfam" id="PF00690">
    <property type="entry name" value="Cation_ATPase_N"/>
    <property type="match status" value="1"/>
</dbReference>
<evidence type="ECO:0000313" key="12">
    <source>
        <dbReference type="Proteomes" id="UP001197028"/>
    </source>
</evidence>
<evidence type="ECO:0000256" key="1">
    <source>
        <dbReference type="ARBA" id="ARBA00004141"/>
    </source>
</evidence>
<keyword evidence="7 9" id="KW-1133">Transmembrane helix</keyword>
<evidence type="ECO:0000256" key="4">
    <source>
        <dbReference type="ARBA" id="ARBA00022741"/>
    </source>
</evidence>
<evidence type="ECO:0000256" key="7">
    <source>
        <dbReference type="ARBA" id="ARBA00022989"/>
    </source>
</evidence>
<dbReference type="Gene3D" id="3.40.50.1000">
    <property type="entry name" value="HAD superfamily/HAD-like"/>
    <property type="match status" value="1"/>
</dbReference>
<dbReference type="InterPro" id="IPR008250">
    <property type="entry name" value="ATPase_P-typ_transduc_dom_A_sf"/>
</dbReference>
<dbReference type="SFLD" id="SFLDG00002">
    <property type="entry name" value="C1.7:_P-type_atpase_like"/>
    <property type="match status" value="1"/>
</dbReference>
<proteinExistence type="inferred from homology"/>
<dbReference type="InterPro" id="IPR023298">
    <property type="entry name" value="ATPase_P-typ_TM_dom_sf"/>
</dbReference>
<dbReference type="Pfam" id="PF00122">
    <property type="entry name" value="E1-E2_ATPase"/>
    <property type="match status" value="1"/>
</dbReference>
<dbReference type="Pfam" id="PF00702">
    <property type="entry name" value="Hydrolase"/>
    <property type="match status" value="1"/>
</dbReference>
<dbReference type="EMBL" id="JABELD010000127">
    <property type="protein sequence ID" value="MBU2739788.1"/>
    <property type="molecule type" value="Genomic_DNA"/>
</dbReference>
<dbReference type="CDD" id="cd02076">
    <property type="entry name" value="P-type_ATPase_H"/>
    <property type="match status" value="1"/>
</dbReference>
<dbReference type="InterPro" id="IPR023299">
    <property type="entry name" value="ATPase_P-typ_cyto_dom_N"/>
</dbReference>
<dbReference type="InterPro" id="IPR006534">
    <property type="entry name" value="P-type_ATPase_IIIA"/>
</dbReference>
<feature type="transmembrane region" description="Helical" evidence="9">
    <location>
        <begin position="787"/>
        <end position="805"/>
    </location>
</feature>
<sequence length="865" mass="93735">MQPVDAKGFESLDLNASFQALESSDKGLSSSEASNRLGQFGSNLLEEKEIPLWRRLVSYFWAPIPWMIEVAAVLSAINGDWKSFFVIFAMLLINGGIGFWEEKGANDALKALKNQLALKARVLRDQQWQSVDAAQLVPGDVVRLRLGDILPADIKLISGDYLSVDQSALTGESLPVNKKPGDVAYSGTIAKQGEMLGLVYATGSATFFGRTASLVQKAAPVSHFQKAVLNIGNFLIVLALSLSLLLVVVELLRGLPFLTLLAFVLVVVVASIPVAMPAVLSVTMALGALALSRMKAIVSKLTSIEEMAGVDILCSDKTGTLTQNKITLGESALFTAQNEQELILAAALASKAEDADAIDNAVLAGLPDRDITLAAFTQDKFIPFDPISKRTEGQLHGSDGQKFRVSKGAPQVLIEMAKLADTERAKAEKVVEDAAAKGFRTLGVVRSDDDGQNWRFLGILSLLDPPRVDSKQTIMEAQEHGIEVKMVTGDHQAIASEIAGQLNLGTHILTVDDRLSKFAEGGALPRALGDEIEHSDGFAQVFPEHKYAIVKALQQRGHIVAMTGDGVNDAPALKQADVGIAVSGATDAARGAAALILTAPGLNVIVKAVEEARRIFERMTSYTIYRIAMTLDILFFVVVAMLIFNSYPLTAIMVVLLSLLDDIPIMTIAWDHTAVQKSPVHWEMPRVLSLSSAMGILAFAGTFGLYLITRFVFHIPLPEAQSIMFLQLIAGGHLMLFLTRVRGPFWRPPYPAPILLLAIVGTQIVGVAIVGFGWLMTAVPLETIGLVWAYNIVWMLLADLAKLGIHRLMDHEAEHQSRFLGILNRSLHPVLTDIEREDLAFNRTIRQAFSKHGKTTDAGQENGDH</sequence>
<dbReference type="SFLD" id="SFLDS00003">
    <property type="entry name" value="Haloacid_Dehalogenase"/>
    <property type="match status" value="1"/>
</dbReference>
<dbReference type="Gene3D" id="2.70.150.10">
    <property type="entry name" value="Calcium-transporting ATPase, cytoplasmic transduction domain A"/>
    <property type="match status" value="1"/>
</dbReference>
<dbReference type="InterPro" id="IPR044492">
    <property type="entry name" value="P_typ_ATPase_HD_dom"/>
</dbReference>
<feature type="transmembrane region" description="Helical" evidence="9">
    <location>
        <begin position="227"/>
        <end position="249"/>
    </location>
</feature>
<feature type="transmembrane region" description="Helical" evidence="9">
    <location>
        <begin position="750"/>
        <end position="775"/>
    </location>
</feature>
<dbReference type="InterPro" id="IPR018303">
    <property type="entry name" value="ATPase_P-typ_P_site"/>
</dbReference>
<dbReference type="NCBIfam" id="TIGR01647">
    <property type="entry name" value="ATPase-IIIA_H"/>
    <property type="match status" value="1"/>
</dbReference>
<dbReference type="PRINTS" id="PR00120">
    <property type="entry name" value="HATPASE"/>
</dbReference>
<dbReference type="InterPro" id="IPR001757">
    <property type="entry name" value="P_typ_ATPase"/>
</dbReference>
<feature type="transmembrane region" description="Helical" evidence="9">
    <location>
        <begin position="650"/>
        <end position="675"/>
    </location>
</feature>
<evidence type="ECO:0000313" key="11">
    <source>
        <dbReference type="EMBL" id="MBU2739788.1"/>
    </source>
</evidence>
<dbReference type="InterPro" id="IPR023214">
    <property type="entry name" value="HAD_sf"/>
</dbReference>
<dbReference type="NCBIfam" id="TIGR01494">
    <property type="entry name" value="ATPase_P-type"/>
    <property type="match status" value="2"/>
</dbReference>
<name>A0ABS5ZUC4_9PROT</name>
<evidence type="ECO:0000259" key="10">
    <source>
        <dbReference type="SMART" id="SM00831"/>
    </source>
</evidence>
<dbReference type="InterPro" id="IPR004014">
    <property type="entry name" value="ATPase_P-typ_cation-transptr_N"/>
</dbReference>
<protein>
    <submittedName>
        <fullName evidence="11">Plasma-membrane proton-efflux P-type ATPase</fullName>
    </submittedName>
</protein>
<evidence type="ECO:0000256" key="5">
    <source>
        <dbReference type="ARBA" id="ARBA00022840"/>
    </source>
</evidence>